<keyword evidence="3" id="KW-1185">Reference proteome</keyword>
<gene>
    <name evidence="2" type="ORF">CR513_49518</name>
</gene>
<feature type="chain" id="PRO_5016729606" evidence="1">
    <location>
        <begin position="30"/>
        <end position="74"/>
    </location>
</feature>
<dbReference type="EMBL" id="QJKJ01011441">
    <property type="protein sequence ID" value="RDX71167.1"/>
    <property type="molecule type" value="Genomic_DNA"/>
</dbReference>
<evidence type="ECO:0000256" key="1">
    <source>
        <dbReference type="SAM" id="SignalP"/>
    </source>
</evidence>
<evidence type="ECO:0000313" key="2">
    <source>
        <dbReference type="EMBL" id="RDX71167.1"/>
    </source>
</evidence>
<feature type="signal peptide" evidence="1">
    <location>
        <begin position="1"/>
        <end position="29"/>
    </location>
</feature>
<comment type="caution">
    <text evidence="2">The sequence shown here is derived from an EMBL/GenBank/DDBJ whole genome shotgun (WGS) entry which is preliminary data.</text>
</comment>
<reference evidence="2" key="1">
    <citation type="submission" date="2018-05" db="EMBL/GenBank/DDBJ databases">
        <title>Draft genome of Mucuna pruriens seed.</title>
        <authorList>
            <person name="Nnadi N.E."/>
            <person name="Vos R."/>
            <person name="Hasami M.H."/>
            <person name="Devisetty U.K."/>
            <person name="Aguiy J.C."/>
        </authorList>
    </citation>
    <scope>NUCLEOTIDE SEQUENCE [LARGE SCALE GENOMIC DNA]</scope>
    <source>
        <strain evidence="2">JCA_2017</strain>
    </source>
</reference>
<keyword evidence="1" id="KW-0732">Signal</keyword>
<accession>A0A371EYM9</accession>
<proteinExistence type="predicted"/>
<evidence type="ECO:0000313" key="3">
    <source>
        <dbReference type="Proteomes" id="UP000257109"/>
    </source>
</evidence>
<dbReference type="Proteomes" id="UP000257109">
    <property type="component" value="Unassembled WGS sequence"/>
</dbReference>
<sequence>MTKDELIKLALLSGTQVLLCLCVPKLVKPNPESVECKAKEMESNDRTLKELATPDVTPKKEVCKTIRRLRRIVS</sequence>
<protein>
    <submittedName>
        <fullName evidence="2">Uncharacterized protein</fullName>
    </submittedName>
</protein>
<feature type="non-terminal residue" evidence="2">
    <location>
        <position position="1"/>
    </location>
</feature>
<dbReference type="AlphaFoldDB" id="A0A371EYM9"/>
<name>A0A371EYM9_MUCPR</name>
<organism evidence="2 3">
    <name type="scientific">Mucuna pruriens</name>
    <name type="common">Velvet bean</name>
    <name type="synonym">Dolichos pruriens</name>
    <dbReference type="NCBI Taxonomy" id="157652"/>
    <lineage>
        <taxon>Eukaryota</taxon>
        <taxon>Viridiplantae</taxon>
        <taxon>Streptophyta</taxon>
        <taxon>Embryophyta</taxon>
        <taxon>Tracheophyta</taxon>
        <taxon>Spermatophyta</taxon>
        <taxon>Magnoliopsida</taxon>
        <taxon>eudicotyledons</taxon>
        <taxon>Gunneridae</taxon>
        <taxon>Pentapetalae</taxon>
        <taxon>rosids</taxon>
        <taxon>fabids</taxon>
        <taxon>Fabales</taxon>
        <taxon>Fabaceae</taxon>
        <taxon>Papilionoideae</taxon>
        <taxon>50 kb inversion clade</taxon>
        <taxon>NPAAA clade</taxon>
        <taxon>indigoferoid/millettioid clade</taxon>
        <taxon>Phaseoleae</taxon>
        <taxon>Mucuna</taxon>
    </lineage>
</organism>